<dbReference type="RefSeq" id="WP_006840580.1">
    <property type="nucleotide sequence ID" value="NZ_GG667193.1"/>
</dbReference>
<keyword evidence="1" id="KW-0812">Transmembrane</keyword>
<dbReference type="AlphaFoldDB" id="C0XP61"/>
<organism evidence="2 3">
    <name type="scientific">Corynebacterium lipophiloflavum (strain ATCC 700352 / DSM 44291 / CCUG 37336 / JCM 10383 / DMMZ 1944)</name>
    <dbReference type="NCBI Taxonomy" id="525263"/>
    <lineage>
        <taxon>Bacteria</taxon>
        <taxon>Bacillati</taxon>
        <taxon>Actinomycetota</taxon>
        <taxon>Actinomycetes</taxon>
        <taxon>Mycobacteriales</taxon>
        <taxon>Corynebacteriaceae</taxon>
        <taxon>Corynebacterium</taxon>
    </lineage>
</organism>
<keyword evidence="3" id="KW-1185">Reference proteome</keyword>
<proteinExistence type="predicted"/>
<name>C0XP61_CORLD</name>
<dbReference type="Proteomes" id="UP000006196">
    <property type="component" value="Unassembled WGS sequence"/>
</dbReference>
<dbReference type="HOGENOM" id="CLU_3182610_0_0_11"/>
<evidence type="ECO:0000313" key="3">
    <source>
        <dbReference type="Proteomes" id="UP000006196"/>
    </source>
</evidence>
<dbReference type="EMBL" id="ACHJ01000020">
    <property type="protein sequence ID" value="EEI17966.1"/>
    <property type="molecule type" value="Genomic_DNA"/>
</dbReference>
<dbReference type="STRING" id="525263.HMPREF0298_0231"/>
<evidence type="ECO:0000313" key="2">
    <source>
        <dbReference type="EMBL" id="EEI17966.1"/>
    </source>
</evidence>
<accession>C0XP61</accession>
<sequence>MDFVTAIILIGFVILAAVGFWALVETILVLVGAGGYDRDGRGVPLD</sequence>
<comment type="caution">
    <text evidence="2">The sequence shown here is derived from an EMBL/GenBank/DDBJ whole genome shotgun (WGS) entry which is preliminary data.</text>
</comment>
<reference evidence="2" key="1">
    <citation type="submission" date="2009-01" db="EMBL/GenBank/DDBJ databases">
        <authorList>
            <person name="Qin X."/>
            <person name="Bachman B."/>
            <person name="Battles P."/>
            <person name="Bell A."/>
            <person name="Bess C."/>
            <person name="Bickham C."/>
            <person name="Chaboub L."/>
            <person name="Chen D."/>
            <person name="Coyle M."/>
            <person name="Deiros D.R."/>
            <person name="Dinh H."/>
            <person name="Forbes L."/>
            <person name="Fowler G."/>
            <person name="Francisco L."/>
            <person name="Fu Q."/>
            <person name="Gubbala S."/>
            <person name="Hale W."/>
            <person name="Han Y."/>
            <person name="Hemphill L."/>
            <person name="Highlander S.K."/>
            <person name="Hirani K."/>
            <person name="Hogues M."/>
            <person name="Jackson L."/>
            <person name="Jakkamsetti A."/>
            <person name="Javaid M."/>
            <person name="Jiang H."/>
            <person name="Korchina V."/>
            <person name="Kovar C."/>
            <person name="Lara F."/>
            <person name="Lee S."/>
            <person name="Mata R."/>
            <person name="Mathew T."/>
            <person name="Moen C."/>
            <person name="Morales K."/>
            <person name="Munidasa M."/>
            <person name="Nazareth L."/>
            <person name="Ngo R."/>
            <person name="Nguyen L."/>
            <person name="Okwuonu G."/>
            <person name="Ongeri F."/>
            <person name="Patil S."/>
            <person name="Petrosino J."/>
            <person name="Pham C."/>
            <person name="Pham P."/>
            <person name="Pu L.-L."/>
            <person name="Puazo M."/>
            <person name="Raj R."/>
            <person name="Reid J."/>
            <person name="Rouhana J."/>
            <person name="Saada N."/>
            <person name="Shang Y."/>
            <person name="Simmons D."/>
            <person name="Thornton R."/>
            <person name="Warren J."/>
            <person name="Weissenberger G."/>
            <person name="Zhang J."/>
            <person name="Zhang L."/>
            <person name="Zhou C."/>
            <person name="Zhu D."/>
            <person name="Muzny D."/>
            <person name="Worley K."/>
            <person name="Gibbs R."/>
        </authorList>
    </citation>
    <scope>NUCLEOTIDE SEQUENCE [LARGE SCALE GENOMIC DNA]</scope>
    <source>
        <strain evidence="2">DSM 44291</strain>
    </source>
</reference>
<keyword evidence="1" id="KW-1133">Transmembrane helix</keyword>
<evidence type="ECO:0000256" key="1">
    <source>
        <dbReference type="SAM" id="Phobius"/>
    </source>
</evidence>
<keyword evidence="1" id="KW-0472">Membrane</keyword>
<gene>
    <name evidence="2" type="ORF">HMPREF0298_0231</name>
</gene>
<feature type="transmembrane region" description="Helical" evidence="1">
    <location>
        <begin position="6"/>
        <end position="31"/>
    </location>
</feature>
<protein>
    <submittedName>
        <fullName evidence="2">Uncharacterized protein</fullName>
    </submittedName>
</protein>